<keyword evidence="3" id="KW-0804">Transcription</keyword>
<keyword evidence="6" id="KW-1185">Reference proteome</keyword>
<organism evidence="5 6">
    <name type="scientific">Kribbella sancticallisti</name>
    <dbReference type="NCBI Taxonomy" id="460087"/>
    <lineage>
        <taxon>Bacteria</taxon>
        <taxon>Bacillati</taxon>
        <taxon>Actinomycetota</taxon>
        <taxon>Actinomycetes</taxon>
        <taxon>Propionibacteriales</taxon>
        <taxon>Kribbellaceae</taxon>
        <taxon>Kribbella</taxon>
    </lineage>
</organism>
<dbReference type="PROSITE" id="PS00041">
    <property type="entry name" value="HTH_ARAC_FAMILY_1"/>
    <property type="match status" value="1"/>
</dbReference>
<reference evidence="5 6" key="1">
    <citation type="journal article" date="2019" name="Int. J. Syst. Evol. Microbiol.">
        <title>The Global Catalogue of Microorganisms (GCM) 10K type strain sequencing project: providing services to taxonomists for standard genome sequencing and annotation.</title>
        <authorList>
            <consortium name="The Broad Institute Genomics Platform"/>
            <consortium name="The Broad Institute Genome Sequencing Center for Infectious Disease"/>
            <person name="Wu L."/>
            <person name="Ma J."/>
        </authorList>
    </citation>
    <scope>NUCLEOTIDE SEQUENCE [LARGE SCALE GENOMIC DNA]</scope>
    <source>
        <strain evidence="5 6">JCM 14969</strain>
    </source>
</reference>
<evidence type="ECO:0000259" key="4">
    <source>
        <dbReference type="PROSITE" id="PS01124"/>
    </source>
</evidence>
<evidence type="ECO:0000256" key="2">
    <source>
        <dbReference type="ARBA" id="ARBA00023125"/>
    </source>
</evidence>
<dbReference type="PANTHER" id="PTHR46796">
    <property type="entry name" value="HTH-TYPE TRANSCRIPTIONAL ACTIVATOR RHAS-RELATED"/>
    <property type="match status" value="1"/>
</dbReference>
<proteinExistence type="predicted"/>
<sequence length="297" mass="32780">MDEMLAESAPDGTAGRRGGPALIGANPYAFRAGERLRNDLVGSMCIVWVMSGRGTVRTGPLTLELTKASVVCLPWRHDVRWEADQRDPFRVGTVHVVPWHDARVEVEPQVPWQRGDPLLDADYRQGERGEVIEIPLAHADARQLVTLGGYAIDRFDRGLTSDVSLRAMGRLLLEELTRASTAASDSGPQPPVAFEQMRAFVEQNLDRRFTVAEVARAGDCSASTAERLFVRWTGSSIVSWSKDLRMERASVLLSTTGLRVGEVARAVGYPDALYFSRVFAANFGVPPSRYTSVRIRP</sequence>
<keyword evidence="1" id="KW-0805">Transcription regulation</keyword>
<gene>
    <name evidence="5" type="ORF">GCM10009789_11480</name>
</gene>
<comment type="caution">
    <text evidence="5">The sequence shown here is derived from an EMBL/GenBank/DDBJ whole genome shotgun (WGS) entry which is preliminary data.</text>
</comment>
<dbReference type="PANTHER" id="PTHR46796:SF6">
    <property type="entry name" value="ARAC SUBFAMILY"/>
    <property type="match status" value="1"/>
</dbReference>
<feature type="domain" description="HTH araC/xylS-type" evidence="4">
    <location>
        <begin position="195"/>
        <end position="293"/>
    </location>
</feature>
<dbReference type="InterPro" id="IPR009057">
    <property type="entry name" value="Homeodomain-like_sf"/>
</dbReference>
<name>A0ABN2CNB7_9ACTN</name>
<dbReference type="Proteomes" id="UP001500393">
    <property type="component" value="Unassembled WGS sequence"/>
</dbReference>
<dbReference type="InterPro" id="IPR020449">
    <property type="entry name" value="Tscrpt_reg_AraC-type_HTH"/>
</dbReference>
<evidence type="ECO:0000256" key="1">
    <source>
        <dbReference type="ARBA" id="ARBA00023015"/>
    </source>
</evidence>
<accession>A0ABN2CNB7</accession>
<dbReference type="PRINTS" id="PR00032">
    <property type="entry name" value="HTHARAC"/>
</dbReference>
<evidence type="ECO:0000256" key="3">
    <source>
        <dbReference type="ARBA" id="ARBA00023163"/>
    </source>
</evidence>
<keyword evidence="2" id="KW-0238">DNA-binding</keyword>
<evidence type="ECO:0000313" key="5">
    <source>
        <dbReference type="EMBL" id="GAA1559870.1"/>
    </source>
</evidence>
<dbReference type="SMART" id="SM00342">
    <property type="entry name" value="HTH_ARAC"/>
    <property type="match status" value="1"/>
</dbReference>
<dbReference type="SUPFAM" id="SSF46689">
    <property type="entry name" value="Homeodomain-like"/>
    <property type="match status" value="1"/>
</dbReference>
<dbReference type="Gene3D" id="1.10.10.60">
    <property type="entry name" value="Homeodomain-like"/>
    <property type="match status" value="1"/>
</dbReference>
<dbReference type="InterPro" id="IPR018062">
    <property type="entry name" value="HTH_AraC-typ_CS"/>
</dbReference>
<dbReference type="EMBL" id="BAAAOS010000008">
    <property type="protein sequence ID" value="GAA1559870.1"/>
    <property type="molecule type" value="Genomic_DNA"/>
</dbReference>
<evidence type="ECO:0000313" key="6">
    <source>
        <dbReference type="Proteomes" id="UP001500393"/>
    </source>
</evidence>
<dbReference type="Pfam" id="PF12833">
    <property type="entry name" value="HTH_18"/>
    <property type="match status" value="1"/>
</dbReference>
<dbReference type="InterPro" id="IPR018060">
    <property type="entry name" value="HTH_AraC"/>
</dbReference>
<dbReference type="InterPro" id="IPR050204">
    <property type="entry name" value="AraC_XylS_family_regulators"/>
</dbReference>
<dbReference type="PROSITE" id="PS01124">
    <property type="entry name" value="HTH_ARAC_FAMILY_2"/>
    <property type="match status" value="1"/>
</dbReference>
<protein>
    <recommendedName>
        <fullName evidence="4">HTH araC/xylS-type domain-containing protein</fullName>
    </recommendedName>
</protein>